<comment type="caution">
    <text evidence="1">The sequence shown here is derived from an EMBL/GenBank/DDBJ whole genome shotgun (WGS) entry which is preliminary data.</text>
</comment>
<name>A0ABW1KUT5_9PROT</name>
<sequence>MKLITRPESMATPMAPMLNISRIQRKHLSSATRRPLLIAATANSVIFMQFIN</sequence>
<proteinExistence type="predicted"/>
<accession>A0ABW1KUT5</accession>
<dbReference type="EMBL" id="JBHPON010000001">
    <property type="protein sequence ID" value="MFC6035724.1"/>
    <property type="molecule type" value="Genomic_DNA"/>
</dbReference>
<protein>
    <submittedName>
        <fullName evidence="1">Uncharacterized protein</fullName>
    </submittedName>
</protein>
<evidence type="ECO:0000313" key="2">
    <source>
        <dbReference type="Proteomes" id="UP001596116"/>
    </source>
</evidence>
<evidence type="ECO:0000313" key="1">
    <source>
        <dbReference type="EMBL" id="MFC6035724.1"/>
    </source>
</evidence>
<reference evidence="1 2" key="1">
    <citation type="submission" date="2024-09" db="EMBL/GenBank/DDBJ databases">
        <authorList>
            <person name="Zhang Z.-H."/>
        </authorList>
    </citation>
    <scope>NUCLEOTIDE SEQUENCE [LARGE SCALE GENOMIC DNA]</scope>
    <source>
        <strain evidence="1 2">HHTR114</strain>
    </source>
</reference>
<gene>
    <name evidence="1" type="ORF">ACFMB1_09235</name>
</gene>
<keyword evidence="2" id="KW-1185">Reference proteome</keyword>
<dbReference type="Proteomes" id="UP001596116">
    <property type="component" value="Unassembled WGS sequence"/>
</dbReference>
<organism evidence="1 2">
    <name type="scientific">Hyphococcus aureus</name>
    <dbReference type="NCBI Taxonomy" id="2666033"/>
    <lineage>
        <taxon>Bacteria</taxon>
        <taxon>Pseudomonadati</taxon>
        <taxon>Pseudomonadota</taxon>
        <taxon>Alphaproteobacteria</taxon>
        <taxon>Parvularculales</taxon>
        <taxon>Parvularculaceae</taxon>
        <taxon>Hyphococcus</taxon>
    </lineage>
</organism>
<dbReference type="RefSeq" id="WP_379923940.1">
    <property type="nucleotide sequence ID" value="NZ_JBHPON010000001.1"/>
</dbReference>